<dbReference type="PIRSF" id="PIRSF500134">
    <property type="entry name" value="UDPglc_DH_bac"/>
    <property type="match status" value="1"/>
</dbReference>
<comment type="similarity">
    <text evidence="2 7">Belongs to the UDP-glucose/GDP-mannose dehydrogenase family.</text>
</comment>
<feature type="binding site" evidence="10">
    <location>
        <position position="39"/>
    </location>
    <ligand>
        <name>NAD(+)</name>
        <dbReference type="ChEBI" id="CHEBI:57540"/>
    </ligand>
</feature>
<comment type="caution">
    <text evidence="12">The sequence shown here is derived from an EMBL/GenBank/DDBJ whole genome shotgun (WGS) entry which is preliminary data.</text>
</comment>
<dbReference type="Pfam" id="PF03721">
    <property type="entry name" value="UDPG_MGDP_dh_N"/>
    <property type="match status" value="1"/>
</dbReference>
<comment type="pathway">
    <text evidence="1">Nucleotide-sugar biosynthesis; UDP-alpha-D-glucuronate biosynthesis; UDP-alpha-D-glucuronate from UDP-alpha-D-glucose: step 1/1.</text>
</comment>
<evidence type="ECO:0000256" key="8">
    <source>
        <dbReference type="PIRSR" id="PIRSR500134-1"/>
    </source>
</evidence>
<dbReference type="SUPFAM" id="SSF48179">
    <property type="entry name" value="6-phosphogluconate dehydrogenase C-terminal domain-like"/>
    <property type="match status" value="1"/>
</dbReference>
<dbReference type="GO" id="GO:0051287">
    <property type="term" value="F:NAD binding"/>
    <property type="evidence" value="ECO:0007669"/>
    <property type="project" value="InterPro"/>
</dbReference>
<dbReference type="STRING" id="1209926.A0A1G4B945"/>
<feature type="binding site" evidence="10">
    <location>
        <position position="288"/>
    </location>
    <ligand>
        <name>NAD(+)</name>
        <dbReference type="ChEBI" id="CHEBI:57540"/>
    </ligand>
</feature>
<keyword evidence="13" id="KW-1185">Reference proteome</keyword>
<organism evidence="12 13">
    <name type="scientific">Colletotrichum orchidophilum</name>
    <dbReference type="NCBI Taxonomy" id="1209926"/>
    <lineage>
        <taxon>Eukaryota</taxon>
        <taxon>Fungi</taxon>
        <taxon>Dikarya</taxon>
        <taxon>Ascomycota</taxon>
        <taxon>Pezizomycotina</taxon>
        <taxon>Sordariomycetes</taxon>
        <taxon>Hypocreomycetidae</taxon>
        <taxon>Glomerellales</taxon>
        <taxon>Glomerellaceae</taxon>
        <taxon>Colletotrichum</taxon>
    </lineage>
</organism>
<dbReference type="NCBIfam" id="TIGR03026">
    <property type="entry name" value="NDP-sugDHase"/>
    <property type="match status" value="1"/>
</dbReference>
<protein>
    <recommendedName>
        <fullName evidence="3 7">UDP-glucose 6-dehydrogenase</fullName>
        <ecNumber evidence="3 7">1.1.1.22</ecNumber>
    </recommendedName>
</protein>
<dbReference type="GO" id="GO:0000271">
    <property type="term" value="P:polysaccharide biosynthetic process"/>
    <property type="evidence" value="ECO:0007669"/>
    <property type="project" value="InterPro"/>
</dbReference>
<dbReference type="GeneID" id="34559895"/>
<evidence type="ECO:0000256" key="7">
    <source>
        <dbReference type="PIRNR" id="PIRNR000124"/>
    </source>
</evidence>
<dbReference type="InterPro" id="IPR014027">
    <property type="entry name" value="UDP-Glc/GDP-Man_DH_C"/>
</dbReference>
<dbReference type="EMBL" id="MJBS01000052">
    <property type="protein sequence ID" value="OHE97883.1"/>
    <property type="molecule type" value="Genomic_DNA"/>
</dbReference>
<evidence type="ECO:0000256" key="9">
    <source>
        <dbReference type="PIRSR" id="PIRSR500134-2"/>
    </source>
</evidence>
<feature type="binding site" evidence="10">
    <location>
        <position position="140"/>
    </location>
    <ligand>
        <name>NAD(+)</name>
        <dbReference type="ChEBI" id="CHEBI:57540"/>
    </ligand>
</feature>
<dbReference type="GO" id="GO:0003979">
    <property type="term" value="F:UDP-glucose 6-dehydrogenase activity"/>
    <property type="evidence" value="ECO:0007669"/>
    <property type="project" value="UniProtKB-EC"/>
</dbReference>
<sequence>MSSSGSKKVIACVGAGYVGGPTSAVLALQVPDIEFHVLDKSASRIKAWKSDRLPISEPGLLDVVRRIRRRPQPNLFFSTDIDTLIPTADIIFIAVETPSQSKDDGANGAGIAPDLRNFRAAVHQIGALVQKNTIIVNKSTLPCGAAEMTAQLLQSQLRNGVRCQVLSNPEFLAEGTAVQNLLQPDRVVIGSSSSHEGRAAAAALGDIYARWVPRDRIVTMSTRSSELSKLAANMFLSQRISSINALSVICDKTGEDITEVARACGLDPRIGPHMIRASVGFGGSCFKKDVLHLVRTAEDLALDEVASYFGNIVSLNTYQTERYAKSLLEHRSNGQGLKIVAILGFAFKPNTGDTRESPAISFIRYLLLNGVSMRVFDPLVEESGILDAVRASLQGLAFITDSLLAVCKDVYAACDGANAVAILNPWEALQYYGKQGNTEKDDSDRVQWDEIARSMNAPRVLFDGHNFINPKVASIGFQLQGVGRRSPVRSVDARQEASPGFAPRALL</sequence>
<dbReference type="RefSeq" id="XP_022475035.1">
    <property type="nucleotide sequence ID" value="XM_022618385.1"/>
</dbReference>
<dbReference type="InterPro" id="IPR036291">
    <property type="entry name" value="NAD(P)-bd_dom_sf"/>
</dbReference>
<evidence type="ECO:0000256" key="10">
    <source>
        <dbReference type="PIRSR" id="PIRSR500134-3"/>
    </source>
</evidence>
<dbReference type="PANTHER" id="PTHR11374">
    <property type="entry name" value="UDP-GLUCOSE DEHYDROGENASE/UDP-MANNAC DEHYDROGENASE"/>
    <property type="match status" value="1"/>
</dbReference>
<evidence type="ECO:0000256" key="6">
    <source>
        <dbReference type="ARBA" id="ARBA00047473"/>
    </source>
</evidence>
<dbReference type="InterPro" id="IPR008927">
    <property type="entry name" value="6-PGluconate_DH-like_C_sf"/>
</dbReference>
<dbReference type="SUPFAM" id="SSF51735">
    <property type="entry name" value="NAD(P)-binding Rossmann-fold domains"/>
    <property type="match status" value="1"/>
</dbReference>
<dbReference type="GO" id="GO:0006065">
    <property type="term" value="P:UDP-glucuronate biosynthetic process"/>
    <property type="evidence" value="ECO:0007669"/>
    <property type="project" value="UniProtKB-UniPathway"/>
</dbReference>
<feature type="binding site" evidence="9">
    <location>
        <position position="348"/>
    </location>
    <ligand>
        <name>substrate</name>
    </ligand>
</feature>
<keyword evidence="5 7" id="KW-0520">NAD</keyword>
<feature type="domain" description="UDP-glucose/GDP-mannose dehydrogenase C-terminal" evidence="11">
    <location>
        <begin position="341"/>
        <end position="470"/>
    </location>
</feature>
<dbReference type="Pfam" id="PF03720">
    <property type="entry name" value="UDPG_MGDP_dh_C"/>
    <property type="match status" value="1"/>
</dbReference>
<evidence type="ECO:0000313" key="12">
    <source>
        <dbReference type="EMBL" id="OHE97883.1"/>
    </source>
</evidence>
<dbReference type="Gene3D" id="1.20.5.100">
    <property type="entry name" value="Cytochrome c1, transmembrane anchor, C-terminal"/>
    <property type="match status" value="1"/>
</dbReference>
<evidence type="ECO:0000256" key="3">
    <source>
        <dbReference type="ARBA" id="ARBA00012954"/>
    </source>
</evidence>
<dbReference type="GO" id="GO:0006024">
    <property type="term" value="P:glycosaminoglycan biosynthetic process"/>
    <property type="evidence" value="ECO:0007669"/>
    <property type="project" value="TreeGrafter"/>
</dbReference>
<feature type="binding site" evidence="10">
    <location>
        <position position="355"/>
    </location>
    <ligand>
        <name>NAD(+)</name>
        <dbReference type="ChEBI" id="CHEBI:57540"/>
    </ligand>
</feature>
<dbReference type="PANTHER" id="PTHR11374:SF3">
    <property type="entry name" value="UDP-GLUCOSE 6-DEHYDROGENASE"/>
    <property type="match status" value="1"/>
</dbReference>
<evidence type="ECO:0000256" key="5">
    <source>
        <dbReference type="ARBA" id="ARBA00023027"/>
    </source>
</evidence>
<dbReference type="InterPro" id="IPR028357">
    <property type="entry name" value="UDPglc_DH_bac"/>
</dbReference>
<dbReference type="OrthoDB" id="5059218at2759"/>
<evidence type="ECO:0000313" key="13">
    <source>
        <dbReference type="Proteomes" id="UP000176998"/>
    </source>
</evidence>
<comment type="catalytic activity">
    <reaction evidence="6 7">
        <text>UDP-alpha-D-glucose + 2 NAD(+) + H2O = UDP-alpha-D-glucuronate + 2 NADH + 3 H(+)</text>
        <dbReference type="Rhea" id="RHEA:23596"/>
        <dbReference type="ChEBI" id="CHEBI:15377"/>
        <dbReference type="ChEBI" id="CHEBI:15378"/>
        <dbReference type="ChEBI" id="CHEBI:57540"/>
        <dbReference type="ChEBI" id="CHEBI:57945"/>
        <dbReference type="ChEBI" id="CHEBI:58052"/>
        <dbReference type="ChEBI" id="CHEBI:58885"/>
        <dbReference type="EC" id="1.1.1.22"/>
    </reaction>
</comment>
<dbReference type="SMART" id="SM00984">
    <property type="entry name" value="UDPG_MGDP_dh_C"/>
    <property type="match status" value="1"/>
</dbReference>
<dbReference type="Pfam" id="PF00984">
    <property type="entry name" value="UDPG_MGDP_dh"/>
    <property type="match status" value="1"/>
</dbReference>
<dbReference type="InterPro" id="IPR028356">
    <property type="entry name" value="UDPglc_DH_euk"/>
</dbReference>
<feature type="binding site" evidence="9">
    <location>
        <begin position="171"/>
        <end position="174"/>
    </location>
    <ligand>
        <name>substrate</name>
    </ligand>
</feature>
<feature type="active site" description="Nucleophile" evidence="8">
    <location>
        <position position="285"/>
    </location>
</feature>
<feature type="binding site" evidence="9">
    <location>
        <position position="282"/>
    </location>
    <ligand>
        <name>substrate</name>
    </ligand>
</feature>
<feature type="binding site" evidence="10">
    <location>
        <position position="174"/>
    </location>
    <ligand>
        <name>NAD(+)</name>
        <dbReference type="ChEBI" id="CHEBI:57540"/>
    </ligand>
</feature>
<dbReference type="Proteomes" id="UP000176998">
    <property type="component" value="Unassembled WGS sequence"/>
</dbReference>
<feature type="binding site" evidence="10">
    <location>
        <position position="97"/>
    </location>
    <ligand>
        <name>NAD(+)</name>
        <dbReference type="ChEBI" id="CHEBI:57540"/>
    </ligand>
</feature>
<dbReference type="GO" id="GO:0005634">
    <property type="term" value="C:nucleus"/>
    <property type="evidence" value="ECO:0007669"/>
    <property type="project" value="TreeGrafter"/>
</dbReference>
<dbReference type="PIRSF" id="PIRSF000124">
    <property type="entry name" value="UDPglc_GDPman_dh"/>
    <property type="match status" value="1"/>
</dbReference>
<feature type="binding site" evidence="10">
    <location>
        <position position="44"/>
    </location>
    <ligand>
        <name>NAD(+)</name>
        <dbReference type="ChEBI" id="CHEBI:57540"/>
    </ligand>
</feature>
<dbReference type="InterPro" id="IPR014026">
    <property type="entry name" value="UDP-Glc/GDP-Man_DH_dimer"/>
</dbReference>
<name>A0A1G4B945_9PEZI</name>
<dbReference type="InterPro" id="IPR036220">
    <property type="entry name" value="UDP-Glc/GDP-Man_DH_C_sf"/>
</dbReference>
<evidence type="ECO:0000256" key="1">
    <source>
        <dbReference type="ARBA" id="ARBA00004701"/>
    </source>
</evidence>
<gene>
    <name evidence="12" type="ORF">CORC01_06746</name>
</gene>
<proteinExistence type="inferred from homology"/>
<dbReference type="SUPFAM" id="SSF52413">
    <property type="entry name" value="UDP-glucose/GDP-mannose dehydrogenase C-terminal domain"/>
    <property type="match status" value="1"/>
</dbReference>
<feature type="binding site" evidence="9">
    <location>
        <position position="229"/>
    </location>
    <ligand>
        <name>substrate</name>
    </ligand>
</feature>
<dbReference type="UniPathway" id="UPA00038">
    <property type="reaction ID" value="UER00491"/>
</dbReference>
<keyword evidence="4 7" id="KW-0560">Oxidoreductase</keyword>
<reference evidence="12 13" key="1">
    <citation type="submission" date="2016-09" db="EMBL/GenBank/DDBJ databases">
        <authorList>
            <person name="Capua I."/>
            <person name="De Benedictis P."/>
            <person name="Joannis T."/>
            <person name="Lombin L.H."/>
            <person name="Cattoli G."/>
        </authorList>
    </citation>
    <scope>NUCLEOTIDE SEQUENCE [LARGE SCALE GENOMIC DNA]</scope>
    <source>
        <strain evidence="12 13">IMI 309357</strain>
    </source>
</reference>
<evidence type="ECO:0000256" key="2">
    <source>
        <dbReference type="ARBA" id="ARBA00006601"/>
    </source>
</evidence>
<dbReference type="EC" id="1.1.1.22" evidence="3 7"/>
<accession>A0A1G4B945</accession>
<evidence type="ECO:0000259" key="11">
    <source>
        <dbReference type="SMART" id="SM00984"/>
    </source>
</evidence>
<dbReference type="AlphaFoldDB" id="A0A1G4B945"/>
<evidence type="ECO:0000256" key="4">
    <source>
        <dbReference type="ARBA" id="ARBA00023002"/>
    </source>
</evidence>
<dbReference type="InterPro" id="IPR017476">
    <property type="entry name" value="UDP-Glc/GDP-Man"/>
</dbReference>
<dbReference type="InterPro" id="IPR001732">
    <property type="entry name" value="UDP-Glc/GDP-Man_DH_N"/>
</dbReference>
<dbReference type="Gene3D" id="3.40.50.720">
    <property type="entry name" value="NAD(P)-binding Rossmann-like Domain"/>
    <property type="match status" value="2"/>
</dbReference>